<feature type="region of interest" description="Disordered" evidence="1">
    <location>
        <begin position="508"/>
        <end position="569"/>
    </location>
</feature>
<accession>A0A6H5J678</accession>
<feature type="compositionally biased region" description="Acidic residues" evidence="1">
    <location>
        <begin position="515"/>
        <end position="539"/>
    </location>
</feature>
<proteinExistence type="predicted"/>
<dbReference type="AlphaFoldDB" id="A0A6H5J678"/>
<dbReference type="Proteomes" id="UP000479190">
    <property type="component" value="Unassembled WGS sequence"/>
</dbReference>
<evidence type="ECO:0000313" key="3">
    <source>
        <dbReference type="EMBL" id="CAB0044020.1"/>
    </source>
</evidence>
<dbReference type="InterPro" id="IPR002156">
    <property type="entry name" value="RNaseH_domain"/>
</dbReference>
<evidence type="ECO:0000259" key="2">
    <source>
        <dbReference type="PROSITE" id="PS50879"/>
    </source>
</evidence>
<evidence type="ECO:0000313" key="4">
    <source>
        <dbReference type="Proteomes" id="UP000479190"/>
    </source>
</evidence>
<organism evidence="3 4">
    <name type="scientific">Trichogramma brassicae</name>
    <dbReference type="NCBI Taxonomy" id="86971"/>
    <lineage>
        <taxon>Eukaryota</taxon>
        <taxon>Metazoa</taxon>
        <taxon>Ecdysozoa</taxon>
        <taxon>Arthropoda</taxon>
        <taxon>Hexapoda</taxon>
        <taxon>Insecta</taxon>
        <taxon>Pterygota</taxon>
        <taxon>Neoptera</taxon>
        <taxon>Endopterygota</taxon>
        <taxon>Hymenoptera</taxon>
        <taxon>Apocrita</taxon>
        <taxon>Proctotrupomorpha</taxon>
        <taxon>Chalcidoidea</taxon>
        <taxon>Trichogrammatidae</taxon>
        <taxon>Trichogramma</taxon>
    </lineage>
</organism>
<dbReference type="OrthoDB" id="7682083at2759"/>
<evidence type="ECO:0000256" key="1">
    <source>
        <dbReference type="SAM" id="MobiDB-lite"/>
    </source>
</evidence>
<dbReference type="GO" id="GO:0004523">
    <property type="term" value="F:RNA-DNA hybrid ribonuclease activity"/>
    <property type="evidence" value="ECO:0007669"/>
    <property type="project" value="InterPro"/>
</dbReference>
<feature type="compositionally biased region" description="Polar residues" evidence="1">
    <location>
        <begin position="546"/>
        <end position="569"/>
    </location>
</feature>
<name>A0A6H5J678_9HYME</name>
<dbReference type="InterPro" id="IPR012337">
    <property type="entry name" value="RNaseH-like_sf"/>
</dbReference>
<dbReference type="EMBL" id="CADCXV010001375">
    <property type="protein sequence ID" value="CAB0044020.1"/>
    <property type="molecule type" value="Genomic_DNA"/>
</dbReference>
<protein>
    <recommendedName>
        <fullName evidence="2">RNase H type-1 domain-containing protein</fullName>
    </recommendedName>
</protein>
<dbReference type="SUPFAM" id="SSF53098">
    <property type="entry name" value="Ribonuclease H-like"/>
    <property type="match status" value="1"/>
</dbReference>
<dbReference type="CDD" id="cd09276">
    <property type="entry name" value="Rnase_HI_RT_non_LTR"/>
    <property type="match status" value="1"/>
</dbReference>
<gene>
    <name evidence="3" type="ORF">TBRA_LOCUS15608</name>
</gene>
<keyword evidence="4" id="KW-1185">Reference proteome</keyword>
<sequence length="569" mass="63174">MGEESKKGTVVLSRPDEWYRFCEYMHFNMSLWDVDADYRYGIAFMTRELVLCALSILCRGQRSTTFCVGVWTGGVGWVTWCPADEEAWLGNMNTKASTFQAESRAILAALEYALENANKRRKYIIVSDSLDSLKYLQFEIHRGGPPRARLISRMKKKWLEFVRMDPEGSVNFQWVKRHKGIQGNVVANSLARIAPSWPDDGQKFIQIKGTTEYYEKIGKNTEKVRMADINTVPSAAIGEANSDSTTSGLPANSAFRGSSNRSRGGGPNKGSGNRGGRNRGQPANQKPATAPPPKFGHKGPPQPKFLSKTPTPLTTDALLQKDYFIIEGDQGFLENPGAKTFTDSADSLLALSDRVYRSIVSVERKAFEKVPASAFDYYNVIQYHARIAKLRQAVGSASPEEKNLLDVMGSNENVAHESISAFLTGLGDFQDPSGTTRKYRQRVIPRLDEHDGCAGFYGQVNADTYSVYENYPSPGVAILRVLKDVEYTADRDADNPDWDLPIVLRPAPFQLPADPDADDDEEEDEEALAGEGNEGDDENLAPRNRVQVTTTSAKPRSNNNNKQLKQSPE</sequence>
<dbReference type="InterPro" id="IPR036397">
    <property type="entry name" value="RNaseH_sf"/>
</dbReference>
<feature type="domain" description="RNase H type-1" evidence="2">
    <location>
        <begin position="59"/>
        <end position="196"/>
    </location>
</feature>
<reference evidence="3 4" key="1">
    <citation type="submission" date="2020-02" db="EMBL/GenBank/DDBJ databases">
        <authorList>
            <person name="Ferguson B K."/>
        </authorList>
    </citation>
    <scope>NUCLEOTIDE SEQUENCE [LARGE SCALE GENOMIC DNA]</scope>
</reference>
<feature type="region of interest" description="Disordered" evidence="1">
    <location>
        <begin position="238"/>
        <end position="311"/>
    </location>
</feature>
<dbReference type="PROSITE" id="PS50879">
    <property type="entry name" value="RNASE_H_1"/>
    <property type="match status" value="1"/>
</dbReference>
<dbReference type="Pfam" id="PF00075">
    <property type="entry name" value="RNase_H"/>
    <property type="match status" value="1"/>
</dbReference>
<dbReference type="GO" id="GO:0003676">
    <property type="term" value="F:nucleic acid binding"/>
    <property type="evidence" value="ECO:0007669"/>
    <property type="project" value="InterPro"/>
</dbReference>
<feature type="compositionally biased region" description="Polar residues" evidence="1">
    <location>
        <begin position="241"/>
        <end position="250"/>
    </location>
</feature>
<feature type="compositionally biased region" description="Gly residues" evidence="1">
    <location>
        <begin position="263"/>
        <end position="275"/>
    </location>
</feature>
<dbReference type="Gene3D" id="3.30.420.10">
    <property type="entry name" value="Ribonuclease H-like superfamily/Ribonuclease H"/>
    <property type="match status" value="1"/>
</dbReference>